<accession>A0ABU9NT58</accession>
<dbReference type="Proteomes" id="UP001468798">
    <property type="component" value="Unassembled WGS sequence"/>
</dbReference>
<dbReference type="EMBL" id="JBCGDP010000021">
    <property type="protein sequence ID" value="MEM0578245.1"/>
    <property type="molecule type" value="Genomic_DNA"/>
</dbReference>
<sequence length="566" mass="63066">MKNRFIKLALCSLILFQVGCSDLDEQILDESLNGSVPEALAAEATLVPAYAVMADLFLHTRYFALQEISTDEAILPYRGGTDWGDNGIYIDLHRHTLTSSHVPVKETWDAITKGIARSNAAVSELAAMQTKNTKASLYLAEAKGIRAYYSMLALDLFGLVFVKEDLTANSKIIRGSEAVNYIKNELVGIENQVATTTGPGRITQATVWGLLARLHLNAAVYSNPYATTFDFKSEDMDKVIEYTNKITQSGQYQLSPEYFAIFDDENHTNKELIFAVDQRAELNGHNRLAYFSLSGDMFPLPAYVNANGTDGPAITPDYYNTWINAYGTTDPATVDARFFKQNLVIPADSCLTASQFKINRGILRGQQYGLITTAKGQPFQRCADGIGYKISKLRNITRSDKKRLVNHTLNVDFTTTGSGYSNGYRVLKYEFSKKSDTGRNKGDADISLLRLADVYLMRAEAKLRKNNDIGGALADLNTVRAARTARAGLTPPALTSISLDILYRERGFEFYWEMLRRTDMIRFGKYEGTWTEKTDTDVKKRLFPIPQSAIDGASSEPGYLKQNEGY</sequence>
<evidence type="ECO:0000256" key="5">
    <source>
        <dbReference type="ARBA" id="ARBA00023237"/>
    </source>
</evidence>
<comment type="similarity">
    <text evidence="2">Belongs to the SusD family.</text>
</comment>
<reference evidence="7 8" key="1">
    <citation type="submission" date="2024-03" db="EMBL/GenBank/DDBJ databases">
        <title>Two novel species of the genus Flavobacterium exhibiting potentially degradation of complex polysaccharides.</title>
        <authorList>
            <person name="Lian X."/>
        </authorList>
    </citation>
    <scope>NUCLEOTIDE SEQUENCE [LARGE SCALE GENOMIC DNA]</scope>
    <source>
        <strain evidence="7 8">N6</strain>
    </source>
</reference>
<proteinExistence type="inferred from homology"/>
<keyword evidence="8" id="KW-1185">Reference proteome</keyword>
<feature type="domain" description="RagB/SusD" evidence="6">
    <location>
        <begin position="422"/>
        <end position="536"/>
    </location>
</feature>
<evidence type="ECO:0000256" key="4">
    <source>
        <dbReference type="ARBA" id="ARBA00023136"/>
    </source>
</evidence>
<keyword evidence="3" id="KW-0732">Signal</keyword>
<evidence type="ECO:0000313" key="7">
    <source>
        <dbReference type="EMBL" id="MEM0578245.1"/>
    </source>
</evidence>
<dbReference type="InterPro" id="IPR012944">
    <property type="entry name" value="SusD_RagB_dom"/>
</dbReference>
<keyword evidence="4" id="KW-0472">Membrane</keyword>
<dbReference type="Gene3D" id="1.25.40.390">
    <property type="match status" value="1"/>
</dbReference>
<protein>
    <submittedName>
        <fullName evidence="7">RagB/SusD family nutrient uptake outer membrane protein</fullName>
    </submittedName>
</protein>
<keyword evidence="5" id="KW-0998">Cell outer membrane</keyword>
<dbReference type="InterPro" id="IPR011990">
    <property type="entry name" value="TPR-like_helical_dom_sf"/>
</dbReference>
<dbReference type="RefSeq" id="WP_342693075.1">
    <property type="nucleotide sequence ID" value="NZ_JBCGDP010000021.1"/>
</dbReference>
<dbReference type="Pfam" id="PF07980">
    <property type="entry name" value="SusD_RagB"/>
    <property type="match status" value="1"/>
</dbReference>
<evidence type="ECO:0000256" key="1">
    <source>
        <dbReference type="ARBA" id="ARBA00004442"/>
    </source>
</evidence>
<name>A0ABU9NT58_9FLAO</name>
<gene>
    <name evidence="7" type="ORF">WFZ86_17205</name>
</gene>
<dbReference type="SUPFAM" id="SSF48452">
    <property type="entry name" value="TPR-like"/>
    <property type="match status" value="1"/>
</dbReference>
<evidence type="ECO:0000256" key="2">
    <source>
        <dbReference type="ARBA" id="ARBA00006275"/>
    </source>
</evidence>
<evidence type="ECO:0000313" key="8">
    <source>
        <dbReference type="Proteomes" id="UP001468798"/>
    </source>
</evidence>
<evidence type="ECO:0000256" key="3">
    <source>
        <dbReference type="ARBA" id="ARBA00022729"/>
    </source>
</evidence>
<comment type="caution">
    <text evidence="7">The sequence shown here is derived from an EMBL/GenBank/DDBJ whole genome shotgun (WGS) entry which is preliminary data.</text>
</comment>
<evidence type="ECO:0000259" key="6">
    <source>
        <dbReference type="Pfam" id="PF07980"/>
    </source>
</evidence>
<organism evidence="7 8">
    <name type="scientific">Flavobacterium polysaccharolyticum</name>
    <dbReference type="NCBI Taxonomy" id="3133148"/>
    <lineage>
        <taxon>Bacteria</taxon>
        <taxon>Pseudomonadati</taxon>
        <taxon>Bacteroidota</taxon>
        <taxon>Flavobacteriia</taxon>
        <taxon>Flavobacteriales</taxon>
        <taxon>Flavobacteriaceae</taxon>
        <taxon>Flavobacterium</taxon>
    </lineage>
</organism>
<comment type="subcellular location">
    <subcellularLocation>
        <location evidence="1">Cell outer membrane</location>
    </subcellularLocation>
</comment>